<dbReference type="PANTHER" id="PTHR37528:SF1">
    <property type="entry name" value="UPF0149 PROTEIN YGFB"/>
    <property type="match status" value="1"/>
</dbReference>
<evidence type="ECO:0000313" key="2">
    <source>
        <dbReference type="EMBL" id="TGG93213.1"/>
    </source>
</evidence>
<comment type="similarity">
    <text evidence="1">Belongs to the UPF0149 family.</text>
</comment>
<dbReference type="EMBL" id="SRMF01000003">
    <property type="protein sequence ID" value="TGG93213.1"/>
    <property type="molecule type" value="Genomic_DNA"/>
</dbReference>
<protein>
    <submittedName>
        <fullName evidence="2">UPF0149 family protein</fullName>
    </submittedName>
</protein>
<dbReference type="OrthoDB" id="9783391at2"/>
<name>A0A4Z0WBC7_9GAMM</name>
<comment type="caution">
    <text evidence="2">The sequence shown here is derived from an EMBL/GenBank/DDBJ whole genome shotgun (WGS) entry which is preliminary data.</text>
</comment>
<gene>
    <name evidence="2" type="ORF">E4656_09130</name>
</gene>
<evidence type="ECO:0000313" key="3">
    <source>
        <dbReference type="Proteomes" id="UP000297475"/>
    </source>
</evidence>
<dbReference type="RefSeq" id="WP_135482923.1">
    <property type="nucleotide sequence ID" value="NZ_SRMF01000003.1"/>
</dbReference>
<dbReference type="AlphaFoldDB" id="A0A4Z0WBC7"/>
<accession>A0A4Z0WBC7</accession>
<dbReference type="Proteomes" id="UP000297475">
    <property type="component" value="Unassembled WGS sequence"/>
</dbReference>
<dbReference type="PANTHER" id="PTHR37528">
    <property type="entry name" value="UPF0149 PROTEIN YGFB"/>
    <property type="match status" value="1"/>
</dbReference>
<sequence length="184" mass="20237">MALDYYELDDVLAEFDPTESVAFLHGSLMARLACGERLDRPGWLETVCALLEIETPPTEDQATPLHNLYDEALSDLQGLQTDSDGPMPLLPDDKAPLPDRLEALADWCAAFVSTLGMVGKLQAPDEDDQELLTDLIAISQLDSDSVETSENAQQDFDALLAHARLAGRHFYERFAPPTADTPIH</sequence>
<dbReference type="GO" id="GO:0005829">
    <property type="term" value="C:cytosol"/>
    <property type="evidence" value="ECO:0007669"/>
    <property type="project" value="TreeGrafter"/>
</dbReference>
<evidence type="ECO:0000256" key="1">
    <source>
        <dbReference type="ARBA" id="ARBA00038308"/>
    </source>
</evidence>
<dbReference type="Pfam" id="PF03695">
    <property type="entry name" value="UPF0149"/>
    <property type="match status" value="1"/>
</dbReference>
<dbReference type="InterPro" id="IPR011978">
    <property type="entry name" value="YgfB-like"/>
</dbReference>
<reference evidence="2 3" key="1">
    <citation type="submission" date="2019-04" db="EMBL/GenBank/DDBJ databases">
        <title>Natronospirillum operosus gen. nov., sp. nov., a haloalkaliphilic satellite isolated from decaying biomass of laboratory culture of cyanobacterium Geitlerinema sp. and proposal of Natronospirillaceae fam. nov. and Saccharospirillaceae fam. nov.</title>
        <authorList>
            <person name="Kevbrin V."/>
            <person name="Boltyanskaya Y."/>
            <person name="Koziaeva V."/>
            <person name="Grouzdev D.S."/>
            <person name="Park M."/>
            <person name="Cho J."/>
        </authorList>
    </citation>
    <scope>NUCLEOTIDE SEQUENCE [LARGE SCALE GENOMIC DNA]</scope>
    <source>
        <strain evidence="2 3">G-116</strain>
    </source>
</reference>
<organism evidence="2 3">
    <name type="scientific">Natronospirillum operosum</name>
    <dbReference type="NCBI Taxonomy" id="2759953"/>
    <lineage>
        <taxon>Bacteria</taxon>
        <taxon>Pseudomonadati</taxon>
        <taxon>Pseudomonadota</taxon>
        <taxon>Gammaproteobacteria</taxon>
        <taxon>Oceanospirillales</taxon>
        <taxon>Natronospirillaceae</taxon>
        <taxon>Natronospirillum</taxon>
    </lineage>
</organism>
<keyword evidence="3" id="KW-1185">Reference proteome</keyword>
<dbReference type="Gene3D" id="1.20.120.740">
    <property type="entry name" value="YgfB uncharacterised protein family UPF0149, PF03695"/>
    <property type="match status" value="1"/>
</dbReference>
<dbReference type="SUPFAM" id="SSF101327">
    <property type="entry name" value="YgfB-like"/>
    <property type="match status" value="1"/>
</dbReference>
<dbReference type="InterPro" id="IPR036255">
    <property type="entry name" value="YgfB-like_sf"/>
</dbReference>
<proteinExistence type="inferred from homology"/>